<dbReference type="OMA" id="MMLQVPE"/>
<organism evidence="2 3">
    <name type="scientific">Phytophthora infestans (strain T30-4)</name>
    <name type="common">Potato late blight agent</name>
    <dbReference type="NCBI Taxonomy" id="403677"/>
    <lineage>
        <taxon>Eukaryota</taxon>
        <taxon>Sar</taxon>
        <taxon>Stramenopiles</taxon>
        <taxon>Oomycota</taxon>
        <taxon>Peronosporomycetes</taxon>
        <taxon>Peronosporales</taxon>
        <taxon>Peronosporaceae</taxon>
        <taxon>Phytophthora</taxon>
    </lineage>
</organism>
<dbReference type="GeneID" id="9469325"/>
<dbReference type="OrthoDB" id="167559at2759"/>
<evidence type="ECO:0000313" key="3">
    <source>
        <dbReference type="Proteomes" id="UP000006643"/>
    </source>
</evidence>
<sequence>MAAGGLSTVCDLWCQARRKSGEEEQERKPTMALDPLHSPGSDTQELYSPAVPNALTVLTLSVQDAGPTADLMAKTKRRIFSTPMLRRSATASSAAAASAASKIKSNLSTVKLPTALKRNSANSGKNAAAAPVDCVPSLSRSSTDSSVKKETNAVPNNGKKFAIPSLKHIRASAMDKMKTKPSCPLDSPEAKSQRSNISSEEDTSNEDSVTPQHATSAITSRFVLGMPTMLRRAVSNNHPPGAEAIAHKKSPDTSANSTPRGESSEDDWDENDRHSLLMMLQVPEARNSLIPLMAVSQTW</sequence>
<dbReference type="Proteomes" id="UP000006643">
    <property type="component" value="Unassembled WGS sequence"/>
</dbReference>
<dbReference type="AlphaFoldDB" id="D0MU94"/>
<dbReference type="VEuPathDB" id="FungiDB:PITG_01857"/>
<dbReference type="eggNOG" id="ENOG502SGEY">
    <property type="taxonomic scope" value="Eukaryota"/>
</dbReference>
<feature type="compositionally biased region" description="Low complexity" evidence="1">
    <location>
        <begin position="120"/>
        <end position="130"/>
    </location>
</feature>
<protein>
    <submittedName>
        <fullName evidence="2">Uncharacterized protein</fullName>
    </submittedName>
</protein>
<proteinExistence type="predicted"/>
<feature type="compositionally biased region" description="Basic and acidic residues" evidence="1">
    <location>
        <begin position="19"/>
        <end position="29"/>
    </location>
</feature>
<feature type="region of interest" description="Disordered" evidence="1">
    <location>
        <begin position="232"/>
        <end position="272"/>
    </location>
</feature>
<feature type="region of interest" description="Disordered" evidence="1">
    <location>
        <begin position="18"/>
        <end position="48"/>
    </location>
</feature>
<feature type="region of interest" description="Disordered" evidence="1">
    <location>
        <begin position="120"/>
        <end position="219"/>
    </location>
</feature>
<evidence type="ECO:0000256" key="1">
    <source>
        <dbReference type="SAM" id="MobiDB-lite"/>
    </source>
</evidence>
<dbReference type="EMBL" id="DS028119">
    <property type="protein sequence ID" value="EEY61541.1"/>
    <property type="molecule type" value="Genomic_DNA"/>
</dbReference>
<reference evidence="3" key="1">
    <citation type="journal article" date="2009" name="Nature">
        <title>Genome sequence and analysis of the Irish potato famine pathogen Phytophthora infestans.</title>
        <authorList>
            <consortium name="The Broad Institute Genome Sequencing Platform"/>
            <person name="Haas B.J."/>
            <person name="Kamoun S."/>
            <person name="Zody M.C."/>
            <person name="Jiang R.H."/>
            <person name="Handsaker R.E."/>
            <person name="Cano L.M."/>
            <person name="Grabherr M."/>
            <person name="Kodira C.D."/>
            <person name="Raffaele S."/>
            <person name="Torto-Alalibo T."/>
            <person name="Bozkurt T.O."/>
            <person name="Ah-Fong A.M."/>
            <person name="Alvarado L."/>
            <person name="Anderson V.L."/>
            <person name="Armstrong M.R."/>
            <person name="Avrova A."/>
            <person name="Baxter L."/>
            <person name="Beynon J."/>
            <person name="Boevink P.C."/>
            <person name="Bollmann S.R."/>
            <person name="Bos J.I."/>
            <person name="Bulone V."/>
            <person name="Cai G."/>
            <person name="Cakir C."/>
            <person name="Carrington J.C."/>
            <person name="Chawner M."/>
            <person name="Conti L."/>
            <person name="Costanzo S."/>
            <person name="Ewan R."/>
            <person name="Fahlgren N."/>
            <person name="Fischbach M.A."/>
            <person name="Fugelstad J."/>
            <person name="Gilroy E.M."/>
            <person name="Gnerre S."/>
            <person name="Green P.J."/>
            <person name="Grenville-Briggs L.J."/>
            <person name="Griffith J."/>
            <person name="Grunwald N.J."/>
            <person name="Horn K."/>
            <person name="Horner N.R."/>
            <person name="Hu C.H."/>
            <person name="Huitema E."/>
            <person name="Jeong D.H."/>
            <person name="Jones A.M."/>
            <person name="Jones J.D."/>
            <person name="Jones R.W."/>
            <person name="Karlsson E.K."/>
            <person name="Kunjeti S.G."/>
            <person name="Lamour K."/>
            <person name="Liu Z."/>
            <person name="Ma L."/>
            <person name="Maclean D."/>
            <person name="Chibucos M.C."/>
            <person name="McDonald H."/>
            <person name="McWalters J."/>
            <person name="Meijer H.J."/>
            <person name="Morgan W."/>
            <person name="Morris P.F."/>
            <person name="Munro C.A."/>
            <person name="O'Neill K."/>
            <person name="Ospina-Giraldo M."/>
            <person name="Pinzon A."/>
            <person name="Pritchard L."/>
            <person name="Ramsahoye B."/>
            <person name="Ren Q."/>
            <person name="Restrepo S."/>
            <person name="Roy S."/>
            <person name="Sadanandom A."/>
            <person name="Savidor A."/>
            <person name="Schornack S."/>
            <person name="Schwartz D.C."/>
            <person name="Schumann U.D."/>
            <person name="Schwessinger B."/>
            <person name="Seyer L."/>
            <person name="Sharpe T."/>
            <person name="Silvar C."/>
            <person name="Song J."/>
            <person name="Studholme D.J."/>
            <person name="Sykes S."/>
            <person name="Thines M."/>
            <person name="van de Vondervoort P.J."/>
            <person name="Phuntumart V."/>
            <person name="Wawra S."/>
            <person name="Weide R."/>
            <person name="Win J."/>
            <person name="Young C."/>
            <person name="Zhou S."/>
            <person name="Fry W."/>
            <person name="Meyers B.C."/>
            <person name="van West P."/>
            <person name="Ristaino J."/>
            <person name="Govers F."/>
            <person name="Birch P.R."/>
            <person name="Whisson S.C."/>
            <person name="Judelson H.S."/>
            <person name="Nusbaum C."/>
        </authorList>
    </citation>
    <scope>NUCLEOTIDE SEQUENCE [LARGE SCALE GENOMIC DNA]</scope>
    <source>
        <strain evidence="3">T30-4</strain>
    </source>
</reference>
<feature type="compositionally biased region" description="Polar residues" evidence="1">
    <location>
        <begin position="206"/>
        <end position="219"/>
    </location>
</feature>
<dbReference type="RefSeq" id="XP_002908458.1">
    <property type="nucleotide sequence ID" value="XM_002908412.1"/>
</dbReference>
<dbReference type="InParanoid" id="D0MU94"/>
<dbReference type="KEGG" id="pif:PITG_01857"/>
<name>D0MU94_PHYIT</name>
<keyword evidence="3" id="KW-1185">Reference proteome</keyword>
<dbReference type="HOGENOM" id="CLU_981660_0_0_1"/>
<gene>
    <name evidence="2" type="ORF">PITG_01857</name>
</gene>
<accession>D0MU94</accession>
<feature type="compositionally biased region" description="Polar residues" evidence="1">
    <location>
        <begin position="252"/>
        <end position="261"/>
    </location>
</feature>
<evidence type="ECO:0000313" key="2">
    <source>
        <dbReference type="EMBL" id="EEY61541.1"/>
    </source>
</evidence>